<reference evidence="8 9" key="1">
    <citation type="submission" date="2018-01" db="EMBL/GenBank/DDBJ databases">
        <title>The draft genome of Hanstruepera neustonica JCM19743.</title>
        <authorList>
            <person name="He R.-H."/>
            <person name="Du Z.-J."/>
        </authorList>
    </citation>
    <scope>NUCLEOTIDE SEQUENCE [LARGE SCALE GENOMIC DNA]</scope>
    <source>
        <strain evidence="8 9">JCM19743</strain>
    </source>
</reference>
<evidence type="ECO:0000256" key="1">
    <source>
        <dbReference type="ARBA" id="ARBA00022553"/>
    </source>
</evidence>
<dbReference type="PANTHER" id="PTHR10151">
    <property type="entry name" value="ECTONUCLEOTIDE PYROPHOSPHATASE/PHOSPHODIESTERASE"/>
    <property type="match status" value="1"/>
</dbReference>
<dbReference type="RefSeq" id="WP_103051502.1">
    <property type="nucleotide sequence ID" value="NZ_POWF01000002.1"/>
</dbReference>
<dbReference type="PIRSF" id="PIRSF031924">
    <property type="entry name" value="Pi-irrepressible_AP"/>
    <property type="match status" value="1"/>
</dbReference>
<keyword evidence="3 7" id="KW-0732">Signal</keyword>
<evidence type="ECO:0000256" key="7">
    <source>
        <dbReference type="SAM" id="SignalP"/>
    </source>
</evidence>
<feature type="binding site" evidence="6">
    <location>
        <begin position="170"/>
        <end position="172"/>
    </location>
    <ligand>
        <name>substrate</name>
    </ligand>
</feature>
<proteinExistence type="predicted"/>
<feature type="signal peptide" evidence="7">
    <location>
        <begin position="1"/>
        <end position="21"/>
    </location>
</feature>
<dbReference type="Proteomes" id="UP000236641">
    <property type="component" value="Unassembled WGS sequence"/>
</dbReference>
<evidence type="ECO:0000313" key="9">
    <source>
        <dbReference type="Proteomes" id="UP000236641"/>
    </source>
</evidence>
<dbReference type="SUPFAM" id="SSF53649">
    <property type="entry name" value="Alkaline phosphatase-like"/>
    <property type="match status" value="1"/>
</dbReference>
<dbReference type="Gene3D" id="3.40.720.10">
    <property type="entry name" value="Alkaline Phosphatase, subunit A"/>
    <property type="match status" value="1"/>
</dbReference>
<evidence type="ECO:0000256" key="2">
    <source>
        <dbReference type="ARBA" id="ARBA00022723"/>
    </source>
</evidence>
<dbReference type="NCBIfam" id="NF042991">
    <property type="entry name" value="alk_phos_PafA"/>
    <property type="match status" value="1"/>
</dbReference>
<dbReference type="InterPro" id="IPR017850">
    <property type="entry name" value="Alkaline_phosphatase_core_sf"/>
</dbReference>
<gene>
    <name evidence="8" type="ORF">C1T31_05585</name>
</gene>
<evidence type="ECO:0000256" key="5">
    <source>
        <dbReference type="PIRSR" id="PIRSR031924-50"/>
    </source>
</evidence>
<keyword evidence="1 5" id="KW-0597">Phosphoprotein</keyword>
<keyword evidence="2 4" id="KW-0479">Metal-binding</keyword>
<dbReference type="AlphaFoldDB" id="A0A2K1E0L5"/>
<dbReference type="Pfam" id="PF01663">
    <property type="entry name" value="Phosphodiest"/>
    <property type="match status" value="1"/>
</dbReference>
<evidence type="ECO:0000256" key="6">
    <source>
        <dbReference type="PIRSR" id="PIRSR031924-51"/>
    </source>
</evidence>
<dbReference type="InterPro" id="IPR026263">
    <property type="entry name" value="Alkaline_phosphatase_prok"/>
</dbReference>
<name>A0A2K1E0L5_9FLAO</name>
<dbReference type="Gene3D" id="3.30.1360.150">
    <property type="match status" value="1"/>
</dbReference>
<evidence type="ECO:0000256" key="3">
    <source>
        <dbReference type="ARBA" id="ARBA00022729"/>
    </source>
</evidence>
<dbReference type="CDD" id="cd16016">
    <property type="entry name" value="AP-SPAP"/>
    <property type="match status" value="1"/>
</dbReference>
<organism evidence="8 9">
    <name type="scientific">Hanstruepera neustonica</name>
    <dbReference type="NCBI Taxonomy" id="1445657"/>
    <lineage>
        <taxon>Bacteria</taxon>
        <taxon>Pseudomonadati</taxon>
        <taxon>Bacteroidota</taxon>
        <taxon>Flavobacteriia</taxon>
        <taxon>Flavobacteriales</taxon>
        <taxon>Flavobacteriaceae</taxon>
        <taxon>Hanstruepera</taxon>
    </lineage>
</organism>
<dbReference type="OrthoDB" id="9766127at2"/>
<dbReference type="PROSITE" id="PS51257">
    <property type="entry name" value="PROKAR_LIPOPROTEIN"/>
    <property type="match status" value="1"/>
</dbReference>
<comment type="caution">
    <text evidence="8">The sequence shown here is derived from an EMBL/GenBank/DDBJ whole genome shotgun (WGS) entry which is preliminary data.</text>
</comment>
<evidence type="ECO:0000256" key="4">
    <source>
        <dbReference type="PIRNR" id="PIRNR031924"/>
    </source>
</evidence>
<dbReference type="PANTHER" id="PTHR10151:SF120">
    <property type="entry name" value="BIS(5'-ADENOSYL)-TRIPHOSPHATASE"/>
    <property type="match status" value="1"/>
</dbReference>
<dbReference type="InterPro" id="IPR002591">
    <property type="entry name" value="Phosphodiest/P_Trfase"/>
</dbReference>
<dbReference type="EMBL" id="POWF01000002">
    <property type="protein sequence ID" value="PNQ73805.1"/>
    <property type="molecule type" value="Genomic_DNA"/>
</dbReference>
<dbReference type="GO" id="GO:0046872">
    <property type="term" value="F:metal ion binding"/>
    <property type="evidence" value="ECO:0007669"/>
    <property type="project" value="UniProtKB-KW"/>
</dbReference>
<protein>
    <submittedName>
        <fullName evidence="8">Alkaline phosphatase</fullName>
    </submittedName>
</protein>
<feature type="binding site" evidence="6">
    <location>
        <position position="109"/>
    </location>
    <ligand>
        <name>substrate</name>
    </ligand>
</feature>
<accession>A0A2K1E0L5</accession>
<keyword evidence="9" id="KW-1185">Reference proteome</keyword>
<sequence length="561" mass="63203">MKKIFLSLIFSISLVSCKAQNTVLNQNEQFTEVDSNRPKLVIGIVVDQMRYDFLTRFMDRYGEGGFKRMIREGFNCQNNHFNYIPTKTGPGHASIFTGTTPKYHGIIGNNWFDKQLGEDVNCVQDDNVKPIGTESKDGMKSPIRMLNTTFADENRLFTQMKGKTVGISLKHRGAILPAGHTANAAYWFDYDHDGTGNWISSSFYMDDLPEWVKNFNESDKAESYFKVWNTLYDIKSYLASGTDLNTFERIFKGKETATFSYDLKALKDYNGGFKIIAESPFGNSLTTDFTIKAIEAEGLGTDAITDVLTVSYSSTDKVGHDFGPNSVEVEDTYLRLDLELERLFSALDKKIGNGEYVVFLTSDHAAPNVPSYLLSQRIPAGLFDESAMRKEMNDYLLQKYQQSNLILSRINNQLFLNHNKINESGLNLEILKNDIANKLLNYPLIDKVYVTSPINQFMGPEGYLETLLRNGHNQKRSGDILFVYEPAVFKDTPWNRTGTDHHSGMNYDTHVPLLFFGKGIAHGSTLKRTEITDIAPTISALLGISFPNGSIGTPLEFVIKN</sequence>
<evidence type="ECO:0000313" key="8">
    <source>
        <dbReference type="EMBL" id="PNQ73805.1"/>
    </source>
</evidence>
<dbReference type="GO" id="GO:0004035">
    <property type="term" value="F:alkaline phosphatase activity"/>
    <property type="evidence" value="ECO:0007669"/>
    <property type="project" value="InterPro"/>
</dbReference>
<feature type="active site" description="Phosphothreonine intermediate" evidence="5">
    <location>
        <position position="88"/>
    </location>
</feature>
<feature type="chain" id="PRO_5014363017" evidence="7">
    <location>
        <begin position="22"/>
        <end position="561"/>
    </location>
</feature>